<organism evidence="1 2">
    <name type="scientific">Ensete ventricosum</name>
    <name type="common">Abyssinian banana</name>
    <name type="synonym">Musa ensete</name>
    <dbReference type="NCBI Taxonomy" id="4639"/>
    <lineage>
        <taxon>Eukaryota</taxon>
        <taxon>Viridiplantae</taxon>
        <taxon>Streptophyta</taxon>
        <taxon>Embryophyta</taxon>
        <taxon>Tracheophyta</taxon>
        <taxon>Spermatophyta</taxon>
        <taxon>Magnoliopsida</taxon>
        <taxon>Liliopsida</taxon>
        <taxon>Zingiberales</taxon>
        <taxon>Musaceae</taxon>
        <taxon>Ensete</taxon>
    </lineage>
</organism>
<reference evidence="1 2" key="1">
    <citation type="journal article" date="2014" name="Agronomy (Basel)">
        <title>A Draft Genome Sequence for Ensete ventricosum, the Drought-Tolerant Tree Against Hunger.</title>
        <authorList>
            <person name="Harrison J."/>
            <person name="Moore K.A."/>
            <person name="Paszkiewicz K."/>
            <person name="Jones T."/>
            <person name="Grant M."/>
            <person name="Ambacheew D."/>
            <person name="Muzemil S."/>
            <person name="Studholme D.J."/>
        </authorList>
    </citation>
    <scope>NUCLEOTIDE SEQUENCE [LARGE SCALE GENOMIC DNA]</scope>
</reference>
<gene>
    <name evidence="1" type="ORF">B296_00010932</name>
</gene>
<evidence type="ECO:0000313" key="2">
    <source>
        <dbReference type="Proteomes" id="UP000287651"/>
    </source>
</evidence>
<evidence type="ECO:0000313" key="1">
    <source>
        <dbReference type="EMBL" id="RRT83315.1"/>
    </source>
</evidence>
<sequence>MLQYSAVNYHIISIKIFCFDLYHPVRVVRTGPIGDQYTNRPLLGGTADWGCFHPVTMRNRPVTIDFDRSERRKPGVVLLFPSTIRRPWVISSPRAGRRNVSPCGEKERGDKSLRGASIHDWHSEEWPTLCVRGTTRTKGFNTGQEDEEAGTLEEICHSAVIRVVVKKAVCREDCAGGGQSPRIQTMVHQF</sequence>
<accession>A0A427B4A1</accession>
<dbReference type="AlphaFoldDB" id="A0A427B4A1"/>
<comment type="caution">
    <text evidence="1">The sequence shown here is derived from an EMBL/GenBank/DDBJ whole genome shotgun (WGS) entry which is preliminary data.</text>
</comment>
<name>A0A427B4A1_ENSVE</name>
<protein>
    <submittedName>
        <fullName evidence="1">Uncharacterized protein</fullName>
    </submittedName>
</protein>
<dbReference type="Proteomes" id="UP000287651">
    <property type="component" value="Unassembled WGS sequence"/>
</dbReference>
<proteinExistence type="predicted"/>
<dbReference type="EMBL" id="AMZH03000516">
    <property type="protein sequence ID" value="RRT83315.1"/>
    <property type="molecule type" value="Genomic_DNA"/>
</dbReference>